<dbReference type="GO" id="GO:0005509">
    <property type="term" value="F:calcium ion binding"/>
    <property type="evidence" value="ECO:0007669"/>
    <property type="project" value="InterPro"/>
</dbReference>
<comment type="subcellular location">
    <subcellularLocation>
        <location evidence="1">Secreted</location>
    </subcellularLocation>
</comment>
<gene>
    <name evidence="5" type="ORF">C798_19780</name>
</gene>
<dbReference type="InterPro" id="IPR050557">
    <property type="entry name" value="RTX_toxin/Mannuronan_C5-epim"/>
</dbReference>
<dbReference type="InterPro" id="IPR010566">
    <property type="entry name" value="Haemolys_ca-bd"/>
</dbReference>
<name>A0A6M3ZUZ3_9BURK</name>
<dbReference type="PRINTS" id="PR00313">
    <property type="entry name" value="CABNDNGRPT"/>
</dbReference>
<dbReference type="PANTHER" id="PTHR38340:SF1">
    <property type="entry name" value="S-LAYER PROTEIN"/>
    <property type="match status" value="1"/>
</dbReference>
<dbReference type="InterPro" id="IPR011049">
    <property type="entry name" value="Serralysin-like_metalloprot_C"/>
</dbReference>
<feature type="domain" description="Haemolysin-type calcium binding-related" evidence="4">
    <location>
        <begin position="1229"/>
        <end position="1272"/>
    </location>
</feature>
<dbReference type="PROSITE" id="PS00018">
    <property type="entry name" value="EF_HAND_1"/>
    <property type="match status" value="1"/>
</dbReference>
<accession>A0A6M3ZUZ3</accession>
<dbReference type="Proteomes" id="UP000501648">
    <property type="component" value="Chromosome"/>
</dbReference>
<dbReference type="Pfam" id="PF00353">
    <property type="entry name" value="HemolysinCabind"/>
    <property type="match status" value="8"/>
</dbReference>
<protein>
    <submittedName>
        <fullName evidence="5">Calcium-binding protein</fullName>
    </submittedName>
</protein>
<keyword evidence="2" id="KW-0964">Secreted</keyword>
<keyword evidence="3" id="KW-0106">Calcium</keyword>
<organism evidence="5 6">
    <name type="scientific">Herbaspirillum rubrisubalbicans Os34</name>
    <dbReference type="NCBI Taxonomy" id="1235827"/>
    <lineage>
        <taxon>Bacteria</taxon>
        <taxon>Pseudomonadati</taxon>
        <taxon>Pseudomonadota</taxon>
        <taxon>Betaproteobacteria</taxon>
        <taxon>Burkholderiales</taxon>
        <taxon>Oxalobacteraceae</taxon>
        <taxon>Herbaspirillum</taxon>
    </lineage>
</organism>
<evidence type="ECO:0000313" key="6">
    <source>
        <dbReference type="Proteomes" id="UP000501648"/>
    </source>
</evidence>
<dbReference type="InterPro" id="IPR018511">
    <property type="entry name" value="Hemolysin-typ_Ca-bd_CS"/>
</dbReference>
<dbReference type="GO" id="GO:0005576">
    <property type="term" value="C:extracellular region"/>
    <property type="evidence" value="ECO:0007669"/>
    <property type="project" value="UniProtKB-SubCell"/>
</dbReference>
<dbReference type="Gene3D" id="2.150.10.10">
    <property type="entry name" value="Serralysin-like metalloprotease, C-terminal"/>
    <property type="match status" value="8"/>
</dbReference>
<dbReference type="PROSITE" id="PS00330">
    <property type="entry name" value="HEMOLYSIN_CALCIUM"/>
    <property type="match status" value="8"/>
</dbReference>
<dbReference type="PANTHER" id="PTHR38340">
    <property type="entry name" value="S-LAYER PROTEIN"/>
    <property type="match status" value="1"/>
</dbReference>
<evidence type="ECO:0000313" key="5">
    <source>
        <dbReference type="EMBL" id="QJQ02397.1"/>
    </source>
</evidence>
<evidence type="ECO:0000256" key="3">
    <source>
        <dbReference type="ARBA" id="ARBA00022837"/>
    </source>
</evidence>
<evidence type="ECO:0000259" key="4">
    <source>
        <dbReference type="Pfam" id="PF06594"/>
    </source>
</evidence>
<dbReference type="InterPro" id="IPR001343">
    <property type="entry name" value="Hemolysn_Ca-bd"/>
</dbReference>
<sequence>MTKCGFSDPDTIDWKKVFPDQIKIETDINNECKIKSVKDLPLKTGGTMHLEGLIDGQGKLLSAAITMGFDETAKSGSATLRLVKSFNDTDGVPTYELKSTNGSTSRGNIASNGNISFHVDGNIYVFSEEKHIGSFALDNNTGTLADGTSGNFRYDVASGQITRSSSNIGGLNVNGFNYTERSSNGLRWNDRSYQFNDVNAANSADHAAWAAFASGALDKSGFENFVNASTDYLVNNRFTYTPGVPYVPSFPLPDPSPIGAFYESKSAATDRAESVSQRTFRILNGANLALDAAQLGNFDTNRDGQINGGELNGLTAWVDGNEDGVAQMFELTTLSMAMMRAGLSSVRAGDYGFYTAGNAVFRSEAQQRAVTAPAWAFEPYLATAQLSNYELLRRTDNTYFFNATQFIQFGPNQVKINSGNRDSLIGTDGNDSFNANYYAAYNGIYFNTDLLVKFYAGGGNDTMGGSARNDTLWGGTGNDILWGYEGNDTLYGEEGNDELIGGAGNDLLDGGSGEDMLFGDAGNDTLIGGEGNDELQAGDGNDALYGGIGNDKLFGQTGDDTLYGGDGNDVLVGFTPTNDSKQRLAAGESDNDTMRGGRGDDSLYGGWGNDYLDGGENNDLVFGEAGNDTLFGDVGEDEMDGGADNDMLDGGAGVDKLFGGVGNDTLWGGEGNDILVGFTPTNDSKQTLSAAESDDDTMYGGAGDDFMTGLFGNDLMWGGIGNDEVQGGQGDDHLYGEEGNDRLFGGAGNDTIYGGAGDDIIVGGAASNQAAVAAGVSDSNFLYGGAGNDTLIGGIGNDYIDGGAGADKMEGGRGDDSYIVNSVNDVILEHVGEGYDTVVANTNIILNANVEELRLMEGGSFNGTGNSLANKLIGNSQANILDGVTGADIMIGGQGNDIYYVDNAGDQVIELAGEGSDTVNASISHVLGAQLENLTLLDFSKAEKGIADGVEILVYGYPKANELDYMQGNAVEDYAGTCALTSIANLATQANQSLSEAQVVQRAIDNRWCVTDSTVSDYQRGGSNYVGQRALLDSYGIRNGLIQGYNEQGIANLIKGGRGVIIGLNAGKLWDDVQYLDGGGVNHVVTVTGVACEAATGAINGFYIADSGRGLVSDMTRYLSLADFRRNANVANAYSIYTIDPIKLRDENINATGNELANILTGNRGSNVLTGGRGNDLLIGQTGDDTYRFARGDGVDTIIDSDATDGNVDVLELSGIQQQNLWFKHVGDDLQINVLGSSDQIVVKGWYGTGTAATDGRIERIKTSDGLTLHDADVEQFVQAMSGFAPPSASQTSWSNGQSSNGRILMTVTH</sequence>
<dbReference type="SUPFAM" id="SSF51120">
    <property type="entry name" value="beta-Roll"/>
    <property type="match status" value="6"/>
</dbReference>
<evidence type="ECO:0000256" key="2">
    <source>
        <dbReference type="ARBA" id="ARBA00022525"/>
    </source>
</evidence>
<dbReference type="EMBL" id="CP008956">
    <property type="protein sequence ID" value="QJQ02397.1"/>
    <property type="molecule type" value="Genomic_DNA"/>
</dbReference>
<reference evidence="5 6" key="1">
    <citation type="journal article" date="2012" name="J. Bacteriol.">
        <title>Genome sequence of the pathogenic Herbaspirillum seropedicae strain Os34, isolated from rice roots.</title>
        <authorList>
            <person name="Ye W."/>
            <person name="Ye S."/>
            <person name="Liu J."/>
            <person name="Chang S."/>
            <person name="Chen M."/>
            <person name="Zhu B."/>
            <person name="Guo L."/>
            <person name="An Q."/>
        </authorList>
    </citation>
    <scope>NUCLEOTIDE SEQUENCE [LARGE SCALE GENOMIC DNA]</scope>
    <source>
        <strain evidence="5 6">Os34</strain>
    </source>
</reference>
<dbReference type="Pfam" id="PF06594">
    <property type="entry name" value="HCBP_related"/>
    <property type="match status" value="1"/>
</dbReference>
<proteinExistence type="predicted"/>
<dbReference type="InterPro" id="IPR018247">
    <property type="entry name" value="EF_Hand_1_Ca_BS"/>
</dbReference>
<evidence type="ECO:0000256" key="1">
    <source>
        <dbReference type="ARBA" id="ARBA00004613"/>
    </source>
</evidence>